<dbReference type="RefSeq" id="WP_093935665.1">
    <property type="nucleotide sequence ID" value="NZ_NMQT01000073.1"/>
</dbReference>
<evidence type="ECO:0000256" key="6">
    <source>
        <dbReference type="ARBA" id="ARBA00022603"/>
    </source>
</evidence>
<organism evidence="13 14">
    <name type="scientific">Amycolatopsis thailandensis</name>
    <dbReference type="NCBI Taxonomy" id="589330"/>
    <lineage>
        <taxon>Bacteria</taxon>
        <taxon>Bacillati</taxon>
        <taxon>Actinomycetota</taxon>
        <taxon>Actinomycetes</taxon>
        <taxon>Pseudonocardiales</taxon>
        <taxon>Pseudonocardiaceae</taxon>
        <taxon>Amycolatopsis</taxon>
    </lineage>
</organism>
<dbReference type="PANTHER" id="PTHR11579:SF0">
    <property type="entry name" value="PROTEIN-L-ISOASPARTATE(D-ASPARTATE) O-METHYLTRANSFERASE"/>
    <property type="match status" value="1"/>
</dbReference>
<comment type="caution">
    <text evidence="13">The sequence shown here is derived from an EMBL/GenBank/DDBJ whole genome shotgun (WGS) entry which is preliminary data.</text>
</comment>
<dbReference type="InterPro" id="IPR029063">
    <property type="entry name" value="SAM-dependent_MTases_sf"/>
</dbReference>
<dbReference type="GO" id="GO:0004719">
    <property type="term" value="F:protein-L-isoaspartate (D-aspartate) O-methyltransferase activity"/>
    <property type="evidence" value="ECO:0007669"/>
    <property type="project" value="UniProtKB-EC"/>
</dbReference>
<reference evidence="13 14" key="1">
    <citation type="submission" date="2017-07" db="EMBL/GenBank/DDBJ databases">
        <title>Amycolatopsis thailandensis Genome sequencing and assembly.</title>
        <authorList>
            <person name="Kaur N."/>
            <person name="Mayilraj S."/>
        </authorList>
    </citation>
    <scope>NUCLEOTIDE SEQUENCE [LARGE SCALE GENOMIC DNA]</scope>
    <source>
        <strain evidence="13 14">JCM 16380</strain>
    </source>
</reference>
<dbReference type="CDD" id="cd02440">
    <property type="entry name" value="AdoMet_MTases"/>
    <property type="match status" value="1"/>
</dbReference>
<dbReference type="PROSITE" id="PS01279">
    <property type="entry name" value="PCMT"/>
    <property type="match status" value="1"/>
</dbReference>
<dbReference type="GO" id="GO:0005737">
    <property type="term" value="C:cytoplasm"/>
    <property type="evidence" value="ECO:0007669"/>
    <property type="project" value="UniProtKB-SubCell"/>
</dbReference>
<accession>A0A229S4S0</accession>
<keyword evidence="7 13" id="KW-0808">Transferase</keyword>
<evidence type="ECO:0000256" key="4">
    <source>
        <dbReference type="ARBA" id="ARBA00013346"/>
    </source>
</evidence>
<feature type="compositionally biased region" description="Polar residues" evidence="12">
    <location>
        <begin position="240"/>
        <end position="249"/>
    </location>
</feature>
<evidence type="ECO:0000256" key="5">
    <source>
        <dbReference type="ARBA" id="ARBA00022490"/>
    </source>
</evidence>
<evidence type="ECO:0000256" key="8">
    <source>
        <dbReference type="ARBA" id="ARBA00022691"/>
    </source>
</evidence>
<keyword evidence="8" id="KW-0949">S-adenosyl-L-methionine</keyword>
<proteinExistence type="inferred from homology"/>
<evidence type="ECO:0000256" key="9">
    <source>
        <dbReference type="ARBA" id="ARBA00030757"/>
    </source>
</evidence>
<comment type="similarity">
    <text evidence="2">Belongs to the methyltransferase superfamily. L-isoaspartyl/D-aspartyl protein methyltransferase family.</text>
</comment>
<evidence type="ECO:0000313" key="13">
    <source>
        <dbReference type="EMBL" id="OXM53795.1"/>
    </source>
</evidence>
<dbReference type="EC" id="2.1.1.77" evidence="3"/>
<dbReference type="Proteomes" id="UP000215223">
    <property type="component" value="Unassembled WGS sequence"/>
</dbReference>
<dbReference type="AlphaFoldDB" id="A0A229S4S0"/>
<feature type="region of interest" description="Disordered" evidence="12">
    <location>
        <begin position="235"/>
        <end position="255"/>
    </location>
</feature>
<evidence type="ECO:0000256" key="2">
    <source>
        <dbReference type="ARBA" id="ARBA00005369"/>
    </source>
</evidence>
<keyword evidence="6 13" id="KW-0489">Methyltransferase</keyword>
<dbReference type="PANTHER" id="PTHR11579">
    <property type="entry name" value="PROTEIN-L-ISOASPARTATE O-METHYLTRANSFERASE"/>
    <property type="match status" value="1"/>
</dbReference>
<name>A0A229S4S0_9PSEU</name>
<evidence type="ECO:0000256" key="7">
    <source>
        <dbReference type="ARBA" id="ARBA00022679"/>
    </source>
</evidence>
<sequence>MTDWEPRAVALADELAAAGKLTDERWRKALTSVPRHVLVPEYFQPDQEGGWRRVSTSAGEGLDAVYSNKSLITDVDERGHAVSSSSMPGLMVRMLELLEIGRFHRVLEIGTGTGYNAALITEYLGNGNNLFSVDIDYIDTAQERLASLGYHPTLRKADGVDGLPDWAPYDRILATVAVPRIPAAWVAQLNDGGRILADIKVAVSAGNLVLLRKNGDTLSGRFDGRYAAFMAMRHPDRAQQRPSQPATSGNEEHSTTHYEPMAWENTVVWFLAALQFPEGTTYGMQLDSDHQPSKATFSSGDGSWARVDIKADANGERLVVQSGPTSLWDVISDGYRQWEEAGRPTWDRFYLTVKPDGEQVVWLDDPEGEFSWLLP</sequence>
<dbReference type="Gene3D" id="3.40.50.150">
    <property type="entry name" value="Vaccinia Virus protein VP39"/>
    <property type="match status" value="1"/>
</dbReference>
<keyword evidence="14" id="KW-1185">Reference proteome</keyword>
<keyword evidence="5" id="KW-0963">Cytoplasm</keyword>
<evidence type="ECO:0000256" key="10">
    <source>
        <dbReference type="ARBA" id="ARBA00031323"/>
    </source>
</evidence>
<dbReference type="InterPro" id="IPR000682">
    <property type="entry name" value="PCMT"/>
</dbReference>
<comment type="subcellular location">
    <subcellularLocation>
        <location evidence="1">Cytoplasm</location>
    </subcellularLocation>
</comment>
<dbReference type="OrthoDB" id="5143400at2"/>
<evidence type="ECO:0000313" key="14">
    <source>
        <dbReference type="Proteomes" id="UP000215223"/>
    </source>
</evidence>
<dbReference type="SUPFAM" id="SSF53335">
    <property type="entry name" value="S-adenosyl-L-methionine-dependent methyltransferases"/>
    <property type="match status" value="1"/>
</dbReference>
<protein>
    <recommendedName>
        <fullName evidence="4">Protein-L-isoaspartate O-methyltransferase</fullName>
        <ecNumber evidence="3">2.1.1.77</ecNumber>
    </recommendedName>
    <alternativeName>
        <fullName evidence="11">L-isoaspartyl protein carboxyl methyltransferase</fullName>
    </alternativeName>
    <alternativeName>
        <fullName evidence="9">Protein L-isoaspartyl methyltransferase</fullName>
    </alternativeName>
    <alternativeName>
        <fullName evidence="10">Protein-beta-aspartate methyltransferase</fullName>
    </alternativeName>
</protein>
<evidence type="ECO:0000256" key="1">
    <source>
        <dbReference type="ARBA" id="ARBA00004496"/>
    </source>
</evidence>
<evidence type="ECO:0000256" key="12">
    <source>
        <dbReference type="SAM" id="MobiDB-lite"/>
    </source>
</evidence>
<dbReference type="Pfam" id="PF01135">
    <property type="entry name" value="PCMT"/>
    <property type="match status" value="1"/>
</dbReference>
<dbReference type="EMBL" id="NMQT01000073">
    <property type="protein sequence ID" value="OXM53795.1"/>
    <property type="molecule type" value="Genomic_DNA"/>
</dbReference>
<gene>
    <name evidence="13" type="ORF">CFP71_21525</name>
</gene>
<dbReference type="GO" id="GO:0032259">
    <property type="term" value="P:methylation"/>
    <property type="evidence" value="ECO:0007669"/>
    <property type="project" value="UniProtKB-KW"/>
</dbReference>
<evidence type="ECO:0000256" key="11">
    <source>
        <dbReference type="ARBA" id="ARBA00031350"/>
    </source>
</evidence>
<evidence type="ECO:0000256" key="3">
    <source>
        <dbReference type="ARBA" id="ARBA00011890"/>
    </source>
</evidence>